<dbReference type="RefSeq" id="WP_096816769.1">
    <property type="nucleotide sequence ID" value="NZ_JXJU01000001.1"/>
</dbReference>
<evidence type="ECO:0000313" key="3">
    <source>
        <dbReference type="Proteomes" id="UP000218181"/>
    </source>
</evidence>
<dbReference type="Proteomes" id="UP000218181">
    <property type="component" value="Unassembled WGS sequence"/>
</dbReference>
<accession>A0A2A5RP73</accession>
<dbReference type="GO" id="GO:0005886">
    <property type="term" value="C:plasma membrane"/>
    <property type="evidence" value="ECO:0007669"/>
    <property type="project" value="UniProtKB-UniRule"/>
</dbReference>
<dbReference type="PANTHER" id="PTHR40039">
    <property type="entry name" value="PROTEIN DLTD"/>
    <property type="match status" value="1"/>
</dbReference>
<comment type="pathway">
    <text evidence="1">Cell wall biogenesis; lipoteichoic acid biosynthesis.</text>
</comment>
<dbReference type="Pfam" id="PF04914">
    <property type="entry name" value="DltD"/>
    <property type="match status" value="1"/>
</dbReference>
<dbReference type="UniPathway" id="UPA00556"/>
<dbReference type="EMBL" id="JXJU01000001">
    <property type="protein sequence ID" value="PCS01237.1"/>
    <property type="molecule type" value="Genomic_DNA"/>
</dbReference>
<keyword evidence="1" id="KW-0472">Membrane</keyword>
<dbReference type="PANTHER" id="PTHR40039:SF1">
    <property type="entry name" value="PROTEIN DLTD"/>
    <property type="match status" value="1"/>
</dbReference>
<protein>
    <recommendedName>
        <fullName evidence="1">Protein DltD</fullName>
    </recommendedName>
</protein>
<dbReference type="InterPro" id="IPR023896">
    <property type="entry name" value="LTA_DltD"/>
</dbReference>
<sequence>MLIFLPFKTGKIYTKEELLNYANSPKNISSFTGYSVKSEAFSDPEFLPFFGSSEMEHVDSFHPGAYFRKYHAGFTPYFVGQPGTTSLTHYFYLNSVSNELKNRKIVFIISPQWFIRSGISDGRFQTFVSKGEIYRWMLQANPNDITTVQLAEHIQEFKSMDSEKVILSGLKDLSEKKSIGSWKRFLMTMSLNLWNNEDILFSKISQITESGTNLTNSFNNFSKMLPKKAVQSQLDELANQQGKKSSSNNPFQINNNVWNSKLKHKYKSYKNSERKVSYINSPEYADFQQVLNLFAKNKNDVLFIIQPVNGAWSNYVGISEKTMQDFSNKIQYQLSSQGFNNIEDLTSMYKTRYASGDTIHFGTRGWLEADQAIEKFVKQTNALDYKINNHKFLSQKWNMSN</sequence>
<dbReference type="NCBIfam" id="TIGR04092">
    <property type="entry name" value="LTA_DltD"/>
    <property type="match status" value="1"/>
</dbReference>
<comment type="similarity">
    <text evidence="1">Belongs to the DltD family.</text>
</comment>
<name>A0A2A5RP73_9LACT</name>
<dbReference type="PIRSF" id="PIRSF021438">
    <property type="entry name" value="DltD"/>
    <property type="match status" value="1"/>
</dbReference>
<dbReference type="GO" id="GO:0070395">
    <property type="term" value="P:lipoteichoic acid biosynthetic process"/>
    <property type="evidence" value="ECO:0007669"/>
    <property type="project" value="UniProtKB-UniRule"/>
</dbReference>
<evidence type="ECO:0000256" key="1">
    <source>
        <dbReference type="PIRNR" id="PIRNR021438"/>
    </source>
</evidence>
<organism evidence="2 3">
    <name type="scientific">Lactococcus fujiensis JCM 16395</name>
    <dbReference type="NCBI Taxonomy" id="1291764"/>
    <lineage>
        <taxon>Bacteria</taxon>
        <taxon>Bacillati</taxon>
        <taxon>Bacillota</taxon>
        <taxon>Bacilli</taxon>
        <taxon>Lactobacillales</taxon>
        <taxon>Streptococcaceae</taxon>
        <taxon>Lactococcus</taxon>
    </lineage>
</organism>
<reference evidence="2 3" key="1">
    <citation type="submission" date="2014-12" db="EMBL/GenBank/DDBJ databases">
        <title>Draft genome sequences of 10 type strains of Lactococcus.</title>
        <authorList>
            <person name="Sun Z."/>
            <person name="Zhong Z."/>
            <person name="Liu W."/>
            <person name="Zhang W."/>
            <person name="Zhang H."/>
        </authorList>
    </citation>
    <scope>NUCLEOTIDE SEQUENCE [LARGE SCALE GENOMIC DNA]</scope>
    <source>
        <strain evidence="2 3">JCM 16395</strain>
    </source>
</reference>
<keyword evidence="3" id="KW-1185">Reference proteome</keyword>
<keyword evidence="1" id="KW-1003">Cell membrane</keyword>
<comment type="caution">
    <text evidence="2">The sequence shown here is derived from an EMBL/GenBank/DDBJ whole genome shotgun (WGS) entry which is preliminary data.</text>
</comment>
<gene>
    <name evidence="2" type="ORF">RT41_GL000001</name>
</gene>
<dbReference type="InterPro" id="IPR006998">
    <property type="entry name" value="DltD"/>
</dbReference>
<dbReference type="AlphaFoldDB" id="A0A2A5RP73"/>
<proteinExistence type="inferred from homology"/>
<evidence type="ECO:0000313" key="2">
    <source>
        <dbReference type="EMBL" id="PCS01237.1"/>
    </source>
</evidence>
<dbReference type="STRING" id="1291764.GCA_001311235_00627"/>